<keyword evidence="3 9" id="KW-0479">Metal-binding</keyword>
<feature type="binding site" evidence="9">
    <location>
        <position position="47"/>
    </location>
    <ligand>
        <name>Mg(2+)</name>
        <dbReference type="ChEBI" id="CHEBI:18420"/>
    </ligand>
</feature>
<keyword evidence="2 9" id="KW-0808">Transferase</keyword>
<evidence type="ECO:0000256" key="4">
    <source>
        <dbReference type="ARBA" id="ARBA00022741"/>
    </source>
</evidence>
<dbReference type="RefSeq" id="WP_270042631.1">
    <property type="nucleotide sequence ID" value="NZ_JAPDOD010000024.1"/>
</dbReference>
<dbReference type="EC" id="2.7.9.3" evidence="9"/>
<feature type="binding site" description="in other chain" evidence="9">
    <location>
        <position position="64"/>
    </location>
    <ligand>
        <name>ATP</name>
        <dbReference type="ChEBI" id="CHEBI:30616"/>
        <note>ligand shared between dimeric partners</note>
    </ligand>
</feature>
<dbReference type="PANTHER" id="PTHR10256:SF0">
    <property type="entry name" value="INACTIVE SELENIDE, WATER DIKINASE-LIKE PROTEIN-RELATED"/>
    <property type="match status" value="1"/>
</dbReference>
<accession>A0A9X3N1Y8</accession>
<keyword evidence="8 9" id="KW-0711">Selenium</keyword>
<comment type="catalytic activity">
    <reaction evidence="9">
        <text>hydrogenselenide + ATP + H2O = selenophosphate + AMP + phosphate + 2 H(+)</text>
        <dbReference type="Rhea" id="RHEA:18737"/>
        <dbReference type="ChEBI" id="CHEBI:15377"/>
        <dbReference type="ChEBI" id="CHEBI:15378"/>
        <dbReference type="ChEBI" id="CHEBI:16144"/>
        <dbReference type="ChEBI" id="CHEBI:29317"/>
        <dbReference type="ChEBI" id="CHEBI:30616"/>
        <dbReference type="ChEBI" id="CHEBI:43474"/>
        <dbReference type="ChEBI" id="CHEBI:456215"/>
        <dbReference type="EC" id="2.7.9.3"/>
    </reaction>
</comment>
<dbReference type="Pfam" id="PF02769">
    <property type="entry name" value="AIRS_C"/>
    <property type="match status" value="1"/>
</dbReference>
<gene>
    <name evidence="9 12" type="primary">selD</name>
    <name evidence="12" type="ORF">OM076_24145</name>
</gene>
<evidence type="ECO:0000256" key="3">
    <source>
        <dbReference type="ARBA" id="ARBA00022723"/>
    </source>
</evidence>
<sequence>MAVPLTSLSHGAGCGCKLSAAQLRPIVADLPRPTDPRVLVAADLADDAGVVQLTPELAIVQTVDFFTPIVDDPYAFGRIAATNALSDVYAMGATPVSALNLVAYPLDTLGPDVLREILRGGADAVAAAGASIVGGHSIDDPEPKYGLAVTGVVDPRAILTNAGGRAGDILVLTKPLGAGTIATALKRGLASPGLVARGIEVMTTLNAVAADQARAAGAHALTDVTGFGLLGHTHELSFASGCAAEIDAAAVPAIEGVLDLLSDERALAGGSKRNRADADTFTTWADTVGDPLRRLCCDAMTSGGLLAAVPSADGIDGWPVGRLTAGRPGAIAVR</sequence>
<evidence type="ECO:0000256" key="7">
    <source>
        <dbReference type="ARBA" id="ARBA00022842"/>
    </source>
</evidence>
<dbReference type="InterPro" id="IPR036676">
    <property type="entry name" value="PurM-like_C_sf"/>
</dbReference>
<keyword evidence="6 9" id="KW-0067">ATP-binding</keyword>
<comment type="subunit">
    <text evidence="9">Homodimer.</text>
</comment>
<dbReference type="PANTHER" id="PTHR10256">
    <property type="entry name" value="SELENIDE, WATER DIKINASE"/>
    <property type="match status" value="1"/>
</dbReference>
<dbReference type="SUPFAM" id="SSF55326">
    <property type="entry name" value="PurM N-terminal domain-like"/>
    <property type="match status" value="1"/>
</dbReference>
<evidence type="ECO:0000313" key="12">
    <source>
        <dbReference type="EMBL" id="MDA0163388.1"/>
    </source>
</evidence>
<feature type="binding site" description="in other chain" evidence="9">
    <location>
        <position position="87"/>
    </location>
    <ligand>
        <name>ATP</name>
        <dbReference type="ChEBI" id="CHEBI:30616"/>
        <note>ligand shared between dimeric partners</note>
    </ligand>
</feature>
<keyword evidence="13" id="KW-1185">Reference proteome</keyword>
<dbReference type="Gene3D" id="3.30.1330.10">
    <property type="entry name" value="PurM-like, N-terminal domain"/>
    <property type="match status" value="1"/>
</dbReference>
<comment type="caution">
    <text evidence="12">The sequence shown here is derived from an EMBL/GenBank/DDBJ whole genome shotgun (WGS) entry which is preliminary data.</text>
</comment>
<dbReference type="GO" id="GO:0005524">
    <property type="term" value="F:ATP binding"/>
    <property type="evidence" value="ECO:0007669"/>
    <property type="project" value="UniProtKB-UniRule"/>
</dbReference>
<dbReference type="InterPro" id="IPR004536">
    <property type="entry name" value="SPS/SelD"/>
</dbReference>
<feature type="binding site" evidence="9">
    <location>
        <position position="223"/>
    </location>
    <ligand>
        <name>Mg(2+)</name>
        <dbReference type="ChEBI" id="CHEBI:18420"/>
    </ligand>
</feature>
<feature type="binding site" description="in other chain" evidence="9">
    <location>
        <position position="17"/>
    </location>
    <ligand>
        <name>ATP</name>
        <dbReference type="ChEBI" id="CHEBI:30616"/>
        <note>ligand shared between dimeric partners</note>
    </ligand>
</feature>
<comment type="similarity">
    <text evidence="1 9">Belongs to the selenophosphate synthase 1 family. Class I subfamily.</text>
</comment>
<evidence type="ECO:0000313" key="13">
    <source>
        <dbReference type="Proteomes" id="UP001149140"/>
    </source>
</evidence>
<name>A0A9X3N1Y8_9ACTN</name>
<dbReference type="CDD" id="cd02195">
    <property type="entry name" value="SelD"/>
    <property type="match status" value="1"/>
</dbReference>
<protein>
    <recommendedName>
        <fullName evidence="9">Selenide, water dikinase</fullName>
        <ecNumber evidence="9">2.7.9.3</ecNumber>
    </recommendedName>
    <alternativeName>
        <fullName evidence="9">Selenium donor protein</fullName>
    </alternativeName>
    <alternativeName>
        <fullName evidence="9">Selenophosphate synthase</fullName>
    </alternativeName>
</protein>
<dbReference type="NCBIfam" id="NF002098">
    <property type="entry name" value="PRK00943.1"/>
    <property type="match status" value="1"/>
</dbReference>
<organism evidence="12 13">
    <name type="scientific">Solirubrobacter ginsenosidimutans</name>
    <dbReference type="NCBI Taxonomy" id="490573"/>
    <lineage>
        <taxon>Bacteria</taxon>
        <taxon>Bacillati</taxon>
        <taxon>Actinomycetota</taxon>
        <taxon>Thermoleophilia</taxon>
        <taxon>Solirubrobacterales</taxon>
        <taxon>Solirubrobacteraceae</taxon>
        <taxon>Solirubrobacter</taxon>
    </lineage>
</organism>
<evidence type="ECO:0000256" key="1">
    <source>
        <dbReference type="ARBA" id="ARBA00008026"/>
    </source>
</evidence>
<feature type="binding site" description="in other chain" evidence="9">
    <location>
        <begin position="44"/>
        <end position="46"/>
    </location>
    <ligand>
        <name>ATP</name>
        <dbReference type="ChEBI" id="CHEBI:30616"/>
        <note>ligand shared between dimeric partners</note>
    </ligand>
</feature>
<proteinExistence type="inferred from homology"/>
<keyword evidence="4 9" id="KW-0547">Nucleotide-binding</keyword>
<feature type="domain" description="PurM-like C-terminal" evidence="11">
    <location>
        <begin position="165"/>
        <end position="258"/>
    </location>
</feature>
<dbReference type="GO" id="GO:0004756">
    <property type="term" value="F:selenide, water dikinase activity"/>
    <property type="evidence" value="ECO:0007669"/>
    <property type="project" value="UniProtKB-UniRule"/>
</dbReference>
<reference evidence="12" key="1">
    <citation type="submission" date="2022-10" db="EMBL/GenBank/DDBJ databases">
        <title>The WGS of Solirubrobacter ginsenosidimutans DSM 21036.</title>
        <authorList>
            <person name="Jiang Z."/>
        </authorList>
    </citation>
    <scope>NUCLEOTIDE SEQUENCE</scope>
    <source>
        <strain evidence="12">DSM 21036</strain>
    </source>
</reference>
<dbReference type="InterPro" id="IPR036921">
    <property type="entry name" value="PurM-like_N_sf"/>
</dbReference>
<feature type="site" description="Important for catalytic activity" evidence="9">
    <location>
        <position position="17"/>
    </location>
</feature>
<dbReference type="InterPro" id="IPR016188">
    <property type="entry name" value="PurM-like_N"/>
</dbReference>
<dbReference type="PIRSF" id="PIRSF036407">
    <property type="entry name" value="Selenphspht_syn"/>
    <property type="match status" value="1"/>
</dbReference>
<comment type="function">
    <text evidence="9">Synthesizes selenophosphate from selenide and ATP.</text>
</comment>
<evidence type="ECO:0000256" key="5">
    <source>
        <dbReference type="ARBA" id="ARBA00022777"/>
    </source>
</evidence>
<keyword evidence="5 9" id="KW-0418">Kinase</keyword>
<dbReference type="Proteomes" id="UP001149140">
    <property type="component" value="Unassembled WGS sequence"/>
</dbReference>
<evidence type="ECO:0000256" key="6">
    <source>
        <dbReference type="ARBA" id="ARBA00022840"/>
    </source>
</evidence>
<dbReference type="NCBIfam" id="TIGR00476">
    <property type="entry name" value="selD"/>
    <property type="match status" value="1"/>
</dbReference>
<dbReference type="Gene3D" id="3.90.650.10">
    <property type="entry name" value="PurM-like C-terminal domain"/>
    <property type="match status" value="1"/>
</dbReference>
<dbReference type="SUPFAM" id="SSF56042">
    <property type="entry name" value="PurM C-terminal domain-like"/>
    <property type="match status" value="1"/>
</dbReference>
<dbReference type="HAMAP" id="MF_00625">
    <property type="entry name" value="SelD"/>
    <property type="match status" value="1"/>
</dbReference>
<dbReference type="GO" id="GO:0000287">
    <property type="term" value="F:magnesium ion binding"/>
    <property type="evidence" value="ECO:0007669"/>
    <property type="project" value="UniProtKB-UniRule"/>
</dbReference>
<dbReference type="FunFam" id="3.30.1330.10:FF:000003">
    <property type="entry name" value="Selenide, water dikinase"/>
    <property type="match status" value="1"/>
</dbReference>
<dbReference type="AlphaFoldDB" id="A0A9X3N1Y8"/>
<evidence type="ECO:0000256" key="9">
    <source>
        <dbReference type="HAMAP-Rule" id="MF_00625"/>
    </source>
</evidence>
<dbReference type="EMBL" id="JAPDOD010000024">
    <property type="protein sequence ID" value="MDA0163388.1"/>
    <property type="molecule type" value="Genomic_DNA"/>
</dbReference>
<evidence type="ECO:0000256" key="2">
    <source>
        <dbReference type="ARBA" id="ARBA00022679"/>
    </source>
</evidence>
<dbReference type="GO" id="GO:0016260">
    <property type="term" value="P:selenocysteine biosynthetic process"/>
    <property type="evidence" value="ECO:0007669"/>
    <property type="project" value="InterPro"/>
</dbReference>
<dbReference type="Pfam" id="PF00586">
    <property type="entry name" value="AIRS"/>
    <property type="match status" value="1"/>
</dbReference>
<feature type="binding site" evidence="9">
    <location>
        <position position="87"/>
    </location>
    <ligand>
        <name>Mg(2+)</name>
        <dbReference type="ChEBI" id="CHEBI:18420"/>
    </ligand>
</feature>
<dbReference type="InterPro" id="IPR010918">
    <property type="entry name" value="PurM-like_C_dom"/>
</dbReference>
<evidence type="ECO:0000259" key="10">
    <source>
        <dbReference type="Pfam" id="PF00586"/>
    </source>
</evidence>
<comment type="cofactor">
    <cofactor evidence="9">
        <name>Mg(2+)</name>
        <dbReference type="ChEBI" id="CHEBI:18420"/>
    </cofactor>
    <text evidence="9">Binds 1 Mg(2+) ion per monomer.</text>
</comment>
<dbReference type="InterPro" id="IPR023061">
    <property type="entry name" value="SelD_I"/>
</dbReference>
<feature type="active site" evidence="9">
    <location>
        <position position="14"/>
    </location>
</feature>
<evidence type="ECO:0000256" key="8">
    <source>
        <dbReference type="ARBA" id="ARBA00023266"/>
    </source>
</evidence>
<keyword evidence="7 9" id="KW-0460">Magnesium</keyword>
<evidence type="ECO:0000259" key="11">
    <source>
        <dbReference type="Pfam" id="PF02769"/>
    </source>
</evidence>
<feature type="binding site" evidence="9">
    <location>
        <begin position="135"/>
        <end position="137"/>
    </location>
    <ligand>
        <name>ATP</name>
        <dbReference type="ChEBI" id="CHEBI:30616"/>
        <note>ligand shared between dimeric partners</note>
    </ligand>
</feature>
<feature type="domain" description="PurM-like N-terminal" evidence="10">
    <location>
        <begin position="46"/>
        <end position="153"/>
    </location>
</feature>
<dbReference type="GO" id="GO:0005737">
    <property type="term" value="C:cytoplasm"/>
    <property type="evidence" value="ECO:0007669"/>
    <property type="project" value="TreeGrafter"/>
</dbReference>